<evidence type="ECO:0000313" key="3">
    <source>
        <dbReference type="Proteomes" id="UP001178507"/>
    </source>
</evidence>
<dbReference type="Pfam" id="PF07137">
    <property type="entry name" value="VDE"/>
    <property type="match status" value="1"/>
</dbReference>
<dbReference type="GO" id="GO:0046422">
    <property type="term" value="F:violaxanthin de-epoxidase activity"/>
    <property type="evidence" value="ECO:0007669"/>
    <property type="project" value="InterPro"/>
</dbReference>
<sequence>MAEWFSTVPCKSGNAWIRCGDLYKPTDSSAAGIEAFSRCAISEHHCVKRQELSCQVPQGDFSQRLDLSTLTGTWYVTRGWNPLFDCFDCQVHEFALQQGEKPLAGYLRYAVKKDLKCGAPHCEYLPREVHQSFAQDPQKPRHLVNHNNSAEEMHYSDDWYVLAARPDVYALVYYCGCNDACCGYAGAVLYTRSPSFGDLLPEHQAEVRQAVLEAKVDGFEFEGLCKPDASACSTELLQA</sequence>
<accession>A0AA36INU3</accession>
<dbReference type="PANTHER" id="PTHR33970">
    <property type="entry name" value="VIOLAXANTHIN DE-EPOXIDASE, CHLOROPLASTIC-RELATED"/>
    <property type="match status" value="1"/>
</dbReference>
<reference evidence="2" key="1">
    <citation type="submission" date="2023-08" db="EMBL/GenBank/DDBJ databases">
        <authorList>
            <person name="Chen Y."/>
            <person name="Shah S."/>
            <person name="Dougan E. K."/>
            <person name="Thang M."/>
            <person name="Chan C."/>
        </authorList>
    </citation>
    <scope>NUCLEOTIDE SEQUENCE</scope>
</reference>
<dbReference type="Gene3D" id="2.40.128.20">
    <property type="match status" value="1"/>
</dbReference>
<keyword evidence="3" id="KW-1185">Reference proteome</keyword>
<dbReference type="InterPro" id="IPR010788">
    <property type="entry name" value="VDE_dom"/>
</dbReference>
<comment type="caution">
    <text evidence="2">The sequence shown here is derived from an EMBL/GenBank/DDBJ whole genome shotgun (WGS) entry which is preliminary data.</text>
</comment>
<dbReference type="SUPFAM" id="SSF50814">
    <property type="entry name" value="Lipocalins"/>
    <property type="match status" value="1"/>
</dbReference>
<proteinExistence type="predicted"/>
<organism evidence="2 3">
    <name type="scientific">Effrenium voratum</name>
    <dbReference type="NCBI Taxonomy" id="2562239"/>
    <lineage>
        <taxon>Eukaryota</taxon>
        <taxon>Sar</taxon>
        <taxon>Alveolata</taxon>
        <taxon>Dinophyceae</taxon>
        <taxon>Suessiales</taxon>
        <taxon>Symbiodiniaceae</taxon>
        <taxon>Effrenium</taxon>
    </lineage>
</organism>
<gene>
    <name evidence="2" type="ORF">EVOR1521_LOCUS15643</name>
</gene>
<dbReference type="InterPro" id="IPR012674">
    <property type="entry name" value="Calycin"/>
</dbReference>
<protein>
    <recommendedName>
        <fullName evidence="1">VDE lipocalin domain-containing protein</fullName>
    </recommendedName>
</protein>
<dbReference type="Proteomes" id="UP001178507">
    <property type="component" value="Unassembled WGS sequence"/>
</dbReference>
<feature type="domain" description="VDE lipocalin" evidence="1">
    <location>
        <begin position="15"/>
        <end position="228"/>
    </location>
</feature>
<dbReference type="GO" id="GO:0010028">
    <property type="term" value="P:xanthophyll cycle"/>
    <property type="evidence" value="ECO:0007669"/>
    <property type="project" value="InterPro"/>
</dbReference>
<evidence type="ECO:0000259" key="1">
    <source>
        <dbReference type="Pfam" id="PF07137"/>
    </source>
</evidence>
<name>A0AA36INU3_9DINO</name>
<dbReference type="InterPro" id="IPR044682">
    <property type="entry name" value="VDE"/>
</dbReference>
<dbReference type="PANTHER" id="PTHR33970:SF1">
    <property type="entry name" value="VIOLAXANTHIN DE-EPOXIDASE, CHLOROPLASTIC"/>
    <property type="match status" value="1"/>
</dbReference>
<evidence type="ECO:0000313" key="2">
    <source>
        <dbReference type="EMBL" id="CAJ1390150.1"/>
    </source>
</evidence>
<dbReference type="AlphaFoldDB" id="A0AA36INU3"/>
<dbReference type="EMBL" id="CAUJNA010002013">
    <property type="protein sequence ID" value="CAJ1390150.1"/>
    <property type="molecule type" value="Genomic_DNA"/>
</dbReference>